<reference evidence="1 2" key="1">
    <citation type="submission" date="2020-11" db="EMBL/GenBank/DDBJ databases">
        <authorList>
            <person name="Sun Q."/>
        </authorList>
    </citation>
    <scope>NUCLEOTIDE SEQUENCE [LARGE SCALE GENOMIC DNA]</scope>
    <source>
        <strain evidence="1 2">P8398</strain>
    </source>
</reference>
<name>A0AA49A6M6_9BURK</name>
<gene>
    <name evidence="1" type="ORF">IV454_19875</name>
</gene>
<dbReference type="EMBL" id="CP065053">
    <property type="protein sequence ID" value="QPI47822.1"/>
    <property type="molecule type" value="Genomic_DNA"/>
</dbReference>
<sequence>MAALAARWKVQPPKIIDPLTGDYVNTLALDAPKSPSSTEVAISGNNSVLGCSKGACKNVETDVPVKFLISNGAGKAPLALNAPLHLPAVELKEGTNYFIGNELLDVNRRVLAEFDKIDMVTKTIVEDKNGSQFGKRLDPALSVEERDKLIVGQAEKYIDEKVISKIHAKIAALKSADAIRPNGDGENTRSTPQLNDIRDFKNIEIRFIGDGAVLQSVMNREAGILRQKYPDFNFVVVYGDKTQGGK</sequence>
<evidence type="ECO:0000313" key="2">
    <source>
        <dbReference type="Proteomes" id="UP000662888"/>
    </source>
</evidence>
<dbReference type="Proteomes" id="UP000662888">
    <property type="component" value="Chromosome"/>
</dbReference>
<dbReference type="RefSeq" id="WP_206087489.1">
    <property type="nucleotide sequence ID" value="NZ_CP065053.1"/>
</dbReference>
<organism evidence="1 2">
    <name type="scientific">Massilia antarctica</name>
    <dbReference type="NCBI Taxonomy" id="2765360"/>
    <lineage>
        <taxon>Bacteria</taxon>
        <taxon>Pseudomonadati</taxon>
        <taxon>Pseudomonadota</taxon>
        <taxon>Betaproteobacteria</taxon>
        <taxon>Burkholderiales</taxon>
        <taxon>Oxalobacteraceae</taxon>
        <taxon>Telluria group</taxon>
        <taxon>Massilia</taxon>
    </lineage>
</organism>
<proteinExistence type="predicted"/>
<protein>
    <submittedName>
        <fullName evidence="1">Uncharacterized protein</fullName>
    </submittedName>
</protein>
<evidence type="ECO:0000313" key="1">
    <source>
        <dbReference type="EMBL" id="QPI47822.1"/>
    </source>
</evidence>
<accession>A0AA49A6M6</accession>
<keyword evidence="2" id="KW-1185">Reference proteome</keyword>